<protein>
    <submittedName>
        <fullName evidence="3">Uncharacterized protein</fullName>
    </submittedName>
</protein>
<name>A0A2S1LYE8_9SPIR</name>
<evidence type="ECO:0000313" key="3">
    <source>
        <dbReference type="EMBL" id="AWG43301.1"/>
    </source>
</evidence>
<feature type="chain" id="PRO_5015585153" evidence="2">
    <location>
        <begin position="20"/>
        <end position="152"/>
    </location>
</feature>
<dbReference type="AlphaFoldDB" id="A0A2S1LYE8"/>
<sequence length="152" mass="16643">MKKIILMALMALFALVSCKHDYEGTSAASVSDLKTYLDGFVSSKGKEYVTENLQGVLNQLEAGKKTNFLKAFTLKTDAEKPGLDDKKRKELTDLFKEGLKVYGLEGTDAGSFEKILTDLKATALKDKTKANDDKALKDTAKANDDKAKAQVK</sequence>
<gene>
    <name evidence="3" type="ORF">CR532_04705</name>
</gene>
<keyword evidence="3" id="KW-0614">Plasmid</keyword>
<evidence type="ECO:0000256" key="1">
    <source>
        <dbReference type="SAM" id="MobiDB-lite"/>
    </source>
</evidence>
<feature type="signal peptide" evidence="2">
    <location>
        <begin position="1"/>
        <end position="19"/>
    </location>
</feature>
<keyword evidence="2" id="KW-0732">Signal</keyword>
<keyword evidence="4" id="KW-1185">Reference proteome</keyword>
<reference evidence="3 4" key="1">
    <citation type="submission" date="2018-01" db="EMBL/GenBank/DDBJ databases">
        <title>Genome sequence of Borrelia tachyglossi.</title>
        <authorList>
            <person name="Gofton A.W."/>
        </authorList>
    </citation>
    <scope>NUCLEOTIDE SEQUENCE [LARGE SCALE GENOMIC DNA]</scope>
    <source>
        <strain evidence="3 4">Bc-F10-1268</strain>
        <plasmid evidence="3 4">pl78</plasmid>
    </source>
</reference>
<dbReference type="Proteomes" id="UP000244655">
    <property type="component" value="Plasmid pl78"/>
</dbReference>
<evidence type="ECO:0000256" key="2">
    <source>
        <dbReference type="SAM" id="SignalP"/>
    </source>
</evidence>
<geneLocation type="plasmid" evidence="3 4">
    <name>pl78</name>
</geneLocation>
<accession>A0A2S1LYE8</accession>
<evidence type="ECO:0000313" key="4">
    <source>
        <dbReference type="Proteomes" id="UP000244655"/>
    </source>
</evidence>
<dbReference type="RefSeq" id="WP_108729695.1">
    <property type="nucleotide sequence ID" value="NZ_CP025786.1"/>
</dbReference>
<dbReference type="EMBL" id="CP025786">
    <property type="protein sequence ID" value="AWG43301.1"/>
    <property type="molecule type" value="Genomic_DNA"/>
</dbReference>
<organism evidence="3 4">
    <name type="scientific">Candidatus Borreliella tachyglossi</name>
    <dbReference type="NCBI Taxonomy" id="1964448"/>
    <lineage>
        <taxon>Bacteria</taxon>
        <taxon>Pseudomonadati</taxon>
        <taxon>Spirochaetota</taxon>
        <taxon>Spirochaetia</taxon>
        <taxon>Spirochaetales</taxon>
        <taxon>Borreliaceae</taxon>
        <taxon>Borreliella</taxon>
    </lineage>
</organism>
<dbReference type="PROSITE" id="PS51257">
    <property type="entry name" value="PROKAR_LIPOPROTEIN"/>
    <property type="match status" value="1"/>
</dbReference>
<proteinExistence type="predicted"/>
<feature type="region of interest" description="Disordered" evidence="1">
    <location>
        <begin position="132"/>
        <end position="152"/>
    </location>
</feature>